<evidence type="ECO:0000313" key="1">
    <source>
        <dbReference type="EMBL" id="KAJ4022593.1"/>
    </source>
</evidence>
<accession>A0A9W8UFC6</accession>
<dbReference type="OrthoDB" id="4458050at2759"/>
<reference evidence="1" key="1">
    <citation type="submission" date="2022-10" db="EMBL/GenBank/DDBJ databases">
        <title>Fusarium specimens isolated from Avocado Roots.</title>
        <authorList>
            <person name="Stajich J."/>
            <person name="Roper C."/>
            <person name="Heimlech-Rivalta G."/>
        </authorList>
    </citation>
    <scope>NUCLEOTIDE SEQUENCE</scope>
    <source>
        <strain evidence="1">CF00143</strain>
    </source>
</reference>
<protein>
    <submittedName>
        <fullName evidence="1">Uncharacterized protein</fullName>
    </submittedName>
</protein>
<keyword evidence="2" id="KW-1185">Reference proteome</keyword>
<organism evidence="1 2">
    <name type="scientific">Fusarium irregulare</name>
    <dbReference type="NCBI Taxonomy" id="2494466"/>
    <lineage>
        <taxon>Eukaryota</taxon>
        <taxon>Fungi</taxon>
        <taxon>Dikarya</taxon>
        <taxon>Ascomycota</taxon>
        <taxon>Pezizomycotina</taxon>
        <taxon>Sordariomycetes</taxon>
        <taxon>Hypocreomycetidae</taxon>
        <taxon>Hypocreales</taxon>
        <taxon>Nectriaceae</taxon>
        <taxon>Fusarium</taxon>
        <taxon>Fusarium incarnatum-equiseti species complex</taxon>
    </lineage>
</organism>
<evidence type="ECO:0000313" key="2">
    <source>
        <dbReference type="Proteomes" id="UP001152130"/>
    </source>
</evidence>
<dbReference type="AlphaFoldDB" id="A0A9W8UFC6"/>
<dbReference type="EMBL" id="JAPDHF010000002">
    <property type="protein sequence ID" value="KAJ4022593.1"/>
    <property type="molecule type" value="Genomic_DNA"/>
</dbReference>
<name>A0A9W8UFC6_9HYPO</name>
<sequence>MSSNKTSQALKAEVSKLARLSNVQGGLPPLIRGLPVIALMAGEAISKATNSLNSIEERLLGADEAVVLQPPSTAIITTGVVPGGHGRPGVSMMCQACGVNMDTSYKLPVSATLERRVF</sequence>
<proteinExistence type="predicted"/>
<gene>
    <name evidence="1" type="ORF">NW766_001634</name>
</gene>
<comment type="caution">
    <text evidence="1">The sequence shown here is derived from an EMBL/GenBank/DDBJ whole genome shotgun (WGS) entry which is preliminary data.</text>
</comment>
<dbReference type="Proteomes" id="UP001152130">
    <property type="component" value="Unassembled WGS sequence"/>
</dbReference>